<feature type="site" description="Cleavage (non-hydrolytic); by autolysis" evidence="8">
    <location>
        <begin position="78"/>
        <end position="79"/>
    </location>
</feature>
<feature type="chain" id="PRO_5042322831" description="S-adenosylmethionine decarboxylase beta chain" evidence="9">
    <location>
        <begin position="1"/>
        <end position="78"/>
    </location>
</feature>
<evidence type="ECO:0000256" key="2">
    <source>
        <dbReference type="ARBA" id="ARBA00008466"/>
    </source>
</evidence>
<evidence type="ECO:0000256" key="8">
    <source>
        <dbReference type="PIRSR" id="PIRSR001355-4"/>
    </source>
</evidence>
<sequence>MEGDDQQPTGPFEGPEKLLEIWFAPSPAHVAGAFATSEGRFGLRKVPRQVWADMLDIVKCKILSVVEGTEMAAYLLSESSLLVSSHKLILKTCGTTLNLLGLPRILEIAREHAALPSVYRCFYSRKAFMFPERQVGPHRDWKAEIDYLDQIFPNGSAYTVGKVNGDHWLLYMTTPGEASRGTTRSNTPIEPAIPPPDEEDAEPPPSVAEESDEPLQDYTIEILMTHLSPSACAPFMTSETAPEGETFDPSAHAMALSAQLGISDLFPPQLTTLDAYSFDPCGYSCNALLRWCEDEDEPARTVEGYYTIHVTPEDGSSYASFECNVPLPMTPSEQAGCIPDLKTLVRRVMEIFQPGRLTLTLFVSSADNETAEEEDGESAVEAAQRAFKSALTLPPPGPGACAGLYKRTDKINYEFGGYDLAFATFERRP</sequence>
<evidence type="ECO:0000256" key="5">
    <source>
        <dbReference type="PIRSR" id="PIRSR001355-1"/>
    </source>
</evidence>
<comment type="pathway">
    <text evidence="1">Amine and polyamine biosynthesis; S-adenosylmethioninamine biosynthesis; S-adenosylmethioninamine from S-adenosyl-L-methionine: step 1/1.</text>
</comment>
<dbReference type="InParanoid" id="A0A165H0M0"/>
<feature type="active site" description="Schiff-base intermediate with substrate; via pyruvic acid" evidence="5">
    <location>
        <position position="79"/>
    </location>
</feature>
<evidence type="ECO:0000256" key="6">
    <source>
        <dbReference type="PIRSR" id="PIRSR001355-2"/>
    </source>
</evidence>
<dbReference type="InterPro" id="IPR016067">
    <property type="entry name" value="S-AdoMet_deCO2ase_core"/>
</dbReference>
<dbReference type="PANTHER" id="PTHR11570">
    <property type="entry name" value="S-ADENOSYLMETHIONINE DECARBOXYLASE"/>
    <property type="match status" value="1"/>
</dbReference>
<dbReference type="OrthoDB" id="1068353at2759"/>
<name>A0A165H0M0_9APHY</name>
<dbReference type="GO" id="GO:0005829">
    <property type="term" value="C:cytosol"/>
    <property type="evidence" value="ECO:0007669"/>
    <property type="project" value="TreeGrafter"/>
</dbReference>
<dbReference type="RefSeq" id="XP_040768828.1">
    <property type="nucleotide sequence ID" value="XM_040903808.1"/>
</dbReference>
<feature type="active site" description="Proton donor; for catalytic activity" evidence="5">
    <location>
        <position position="93"/>
    </location>
</feature>
<keyword evidence="12" id="KW-1185">Reference proteome</keyword>
<dbReference type="InterPro" id="IPR048283">
    <property type="entry name" value="AdoMetDC-like"/>
</dbReference>
<evidence type="ECO:0000256" key="4">
    <source>
        <dbReference type="ARBA" id="ARBA00023115"/>
    </source>
</evidence>
<dbReference type="Gene3D" id="3.60.90.10">
    <property type="entry name" value="S-adenosylmethionine decarboxylase"/>
    <property type="match status" value="1"/>
</dbReference>
<feature type="binding site" evidence="6">
    <location>
        <position position="78"/>
    </location>
    <ligand>
        <name>substrate</name>
    </ligand>
</feature>
<dbReference type="GO" id="GO:0004014">
    <property type="term" value="F:adenosylmethionine decarboxylase activity"/>
    <property type="evidence" value="ECO:0007669"/>
    <property type="project" value="InterPro"/>
</dbReference>
<accession>A0A165H0M0</accession>
<evidence type="ECO:0000256" key="1">
    <source>
        <dbReference type="ARBA" id="ARBA00004911"/>
    </source>
</evidence>
<reference evidence="11 12" key="1">
    <citation type="journal article" date="2016" name="Mol. Biol. Evol.">
        <title>Comparative Genomics of Early-Diverging Mushroom-Forming Fungi Provides Insights into the Origins of Lignocellulose Decay Capabilities.</title>
        <authorList>
            <person name="Nagy L.G."/>
            <person name="Riley R."/>
            <person name="Tritt A."/>
            <person name="Adam C."/>
            <person name="Daum C."/>
            <person name="Floudas D."/>
            <person name="Sun H."/>
            <person name="Yadav J.S."/>
            <person name="Pangilinan J."/>
            <person name="Larsson K.H."/>
            <person name="Matsuura K."/>
            <person name="Barry K."/>
            <person name="Labutti K."/>
            <person name="Kuo R."/>
            <person name="Ohm R.A."/>
            <person name="Bhattacharya S.S."/>
            <person name="Shirouzu T."/>
            <person name="Yoshinaga Y."/>
            <person name="Martin F.M."/>
            <person name="Grigoriev I.V."/>
            <person name="Hibbett D.S."/>
        </authorList>
    </citation>
    <scope>NUCLEOTIDE SEQUENCE [LARGE SCALE GENOMIC DNA]</scope>
    <source>
        <strain evidence="11 12">93-53</strain>
    </source>
</reference>
<dbReference type="STRING" id="1314785.A0A165H0M0"/>
<evidence type="ECO:0000256" key="10">
    <source>
        <dbReference type="SAM" id="MobiDB-lite"/>
    </source>
</evidence>
<comment type="similarity">
    <text evidence="2">Belongs to the eukaryotic AdoMetDC family.</text>
</comment>
<organism evidence="11 12">
    <name type="scientific">Laetiporus sulphureus 93-53</name>
    <dbReference type="NCBI Taxonomy" id="1314785"/>
    <lineage>
        <taxon>Eukaryota</taxon>
        <taxon>Fungi</taxon>
        <taxon>Dikarya</taxon>
        <taxon>Basidiomycota</taxon>
        <taxon>Agaricomycotina</taxon>
        <taxon>Agaricomycetes</taxon>
        <taxon>Polyporales</taxon>
        <taxon>Laetiporus</taxon>
    </lineage>
</organism>
<dbReference type="Pfam" id="PF01536">
    <property type="entry name" value="SAM_decarbox"/>
    <property type="match status" value="1"/>
</dbReference>
<keyword evidence="3" id="KW-0745">Spermidine biosynthesis</keyword>
<keyword evidence="4" id="KW-0620">Polyamine biosynthesis</keyword>
<dbReference type="Proteomes" id="UP000076871">
    <property type="component" value="Unassembled WGS sequence"/>
</dbReference>
<feature type="modified residue" description="Pyruvic acid (Ser); by autocatalysis" evidence="7">
    <location>
        <position position="79"/>
    </location>
</feature>
<evidence type="ECO:0000256" key="7">
    <source>
        <dbReference type="PIRSR" id="PIRSR001355-3"/>
    </source>
</evidence>
<dbReference type="PANTHER" id="PTHR11570:SF0">
    <property type="entry name" value="S-ADENOSYLMETHIONINE DECARBOXYLASE PROENZYME"/>
    <property type="match status" value="1"/>
</dbReference>
<proteinExistence type="inferred from homology"/>
<dbReference type="PIRSF" id="PIRSF001355">
    <property type="entry name" value="S-AdenosylMet_decarboxylase"/>
    <property type="match status" value="1"/>
</dbReference>
<evidence type="ECO:0000313" key="11">
    <source>
        <dbReference type="EMBL" id="KZT11088.1"/>
    </source>
</evidence>
<evidence type="ECO:0000256" key="3">
    <source>
        <dbReference type="ARBA" id="ARBA00023066"/>
    </source>
</evidence>
<dbReference type="EMBL" id="KV427608">
    <property type="protein sequence ID" value="KZT11088.1"/>
    <property type="molecule type" value="Genomic_DNA"/>
</dbReference>
<dbReference type="NCBIfam" id="TIGR00535">
    <property type="entry name" value="SAM_DCase"/>
    <property type="match status" value="1"/>
</dbReference>
<dbReference type="GO" id="GO:0006597">
    <property type="term" value="P:spermine biosynthetic process"/>
    <property type="evidence" value="ECO:0007669"/>
    <property type="project" value="InterPro"/>
</dbReference>
<feature type="chain" id="PRO_5042322832" description="S-adenosylmethionine decarboxylase alpha chain" evidence="9">
    <location>
        <begin position="79"/>
        <end position="429"/>
    </location>
</feature>
<feature type="active site" description="Proton acceptor; for processing activity" evidence="5">
    <location>
        <position position="284"/>
    </location>
</feature>
<dbReference type="GO" id="GO:0008295">
    <property type="term" value="P:spermidine biosynthetic process"/>
    <property type="evidence" value="ECO:0007669"/>
    <property type="project" value="UniProtKB-KW"/>
</dbReference>
<dbReference type="AlphaFoldDB" id="A0A165H0M0"/>
<dbReference type="UniPathway" id="UPA00331">
    <property type="reaction ID" value="UER00451"/>
</dbReference>
<evidence type="ECO:0000256" key="9">
    <source>
        <dbReference type="PIRSR" id="PIRSR001355-5"/>
    </source>
</evidence>
<feature type="binding site" evidence="6">
    <location>
        <position position="313"/>
    </location>
    <ligand>
        <name>substrate</name>
    </ligand>
</feature>
<feature type="region of interest" description="Disordered" evidence="10">
    <location>
        <begin position="176"/>
        <end position="212"/>
    </location>
</feature>
<gene>
    <name evidence="11" type="ORF">LAESUDRAFT_643806</name>
</gene>
<dbReference type="GeneID" id="63820838"/>
<feature type="active site" description="Proton acceptor; for processing activity" evidence="5">
    <location>
        <position position="309"/>
    </location>
</feature>
<protein>
    <submittedName>
        <fullName evidence="11">S-adenosylmethionine decarboxylase</fullName>
    </submittedName>
</protein>
<keyword evidence="8" id="KW-0068">Autocatalytic cleavage</keyword>
<dbReference type="FunCoup" id="A0A165H0M0">
    <property type="interactions" value="350"/>
</dbReference>
<feature type="binding site" evidence="6">
    <location>
        <position position="278"/>
    </location>
    <ligand>
        <name>substrate</name>
    </ligand>
</feature>
<feature type="binding site" evidence="6">
    <location>
        <position position="12"/>
    </location>
    <ligand>
        <name>substrate</name>
    </ligand>
</feature>
<dbReference type="InterPro" id="IPR001985">
    <property type="entry name" value="S-AdoMet_decarboxylase_euk"/>
</dbReference>
<dbReference type="SUPFAM" id="SSF56276">
    <property type="entry name" value="S-adenosylmethionine decarboxylase"/>
    <property type="match status" value="1"/>
</dbReference>
<evidence type="ECO:0000313" key="12">
    <source>
        <dbReference type="Proteomes" id="UP000076871"/>
    </source>
</evidence>